<accession>A0A951QB28</accession>
<keyword evidence="1" id="KW-0378">Hydrolase</keyword>
<dbReference type="AlphaFoldDB" id="A0A951QB28"/>
<dbReference type="Proteomes" id="UP000757435">
    <property type="component" value="Unassembled WGS sequence"/>
</dbReference>
<evidence type="ECO:0000313" key="2">
    <source>
        <dbReference type="Proteomes" id="UP000757435"/>
    </source>
</evidence>
<organism evidence="1 2">
    <name type="scientific">Drouetiella hepatica Uher 2000/2452</name>
    <dbReference type="NCBI Taxonomy" id="904376"/>
    <lineage>
        <taxon>Bacteria</taxon>
        <taxon>Bacillati</taxon>
        <taxon>Cyanobacteriota</taxon>
        <taxon>Cyanophyceae</taxon>
        <taxon>Oculatellales</taxon>
        <taxon>Oculatellaceae</taxon>
        <taxon>Drouetiella</taxon>
    </lineage>
</organism>
<dbReference type="SUPFAM" id="SSF54197">
    <property type="entry name" value="HIT-like"/>
    <property type="match status" value="1"/>
</dbReference>
<protein>
    <submittedName>
        <fullName evidence="1">Diadenosine tetraphosphate hydrolase</fullName>
    </submittedName>
</protein>
<gene>
    <name evidence="1" type="ORF">KME15_12650</name>
</gene>
<proteinExistence type="predicted"/>
<dbReference type="EMBL" id="JAHHHD010000012">
    <property type="protein sequence ID" value="MBW4659518.1"/>
    <property type="molecule type" value="Genomic_DNA"/>
</dbReference>
<dbReference type="InterPro" id="IPR036265">
    <property type="entry name" value="HIT-like_sf"/>
</dbReference>
<dbReference type="GO" id="GO:0016787">
    <property type="term" value="F:hydrolase activity"/>
    <property type="evidence" value="ECO:0007669"/>
    <property type="project" value="UniProtKB-KW"/>
</dbReference>
<comment type="caution">
    <text evidence="1">The sequence shown here is derived from an EMBL/GenBank/DDBJ whole genome shotgun (WGS) entry which is preliminary data.</text>
</comment>
<dbReference type="Gene3D" id="3.30.428.10">
    <property type="entry name" value="HIT-like"/>
    <property type="match status" value="1"/>
</dbReference>
<reference evidence="1" key="1">
    <citation type="submission" date="2021-05" db="EMBL/GenBank/DDBJ databases">
        <authorList>
            <person name="Pietrasiak N."/>
            <person name="Ward R."/>
            <person name="Stajich J.E."/>
            <person name="Kurbessoian T."/>
        </authorList>
    </citation>
    <scope>NUCLEOTIDE SEQUENCE</scope>
    <source>
        <strain evidence="1">UHER 2000/2452</strain>
    </source>
</reference>
<reference evidence="1" key="2">
    <citation type="journal article" date="2022" name="Microbiol. Resour. Announc.">
        <title>Metagenome Sequencing to Explore Phylogenomics of Terrestrial Cyanobacteria.</title>
        <authorList>
            <person name="Ward R.D."/>
            <person name="Stajich J.E."/>
            <person name="Johansen J.R."/>
            <person name="Huntemann M."/>
            <person name="Clum A."/>
            <person name="Foster B."/>
            <person name="Foster B."/>
            <person name="Roux S."/>
            <person name="Palaniappan K."/>
            <person name="Varghese N."/>
            <person name="Mukherjee S."/>
            <person name="Reddy T.B.K."/>
            <person name="Daum C."/>
            <person name="Copeland A."/>
            <person name="Chen I.A."/>
            <person name="Ivanova N.N."/>
            <person name="Kyrpides N.C."/>
            <person name="Shapiro N."/>
            <person name="Eloe-Fadrosh E.A."/>
            <person name="Pietrasiak N."/>
        </authorList>
    </citation>
    <scope>NUCLEOTIDE SEQUENCE</scope>
    <source>
        <strain evidence="1">UHER 2000/2452</strain>
    </source>
</reference>
<sequence length="158" mass="17173">MGFGFLSVAETGCLACQTLTGAVAVPGGVIWATNYWVADHCLGALGVGAIVLKTRLHRENLWELSSEESASLGNALKLLSGAMVQALNAERVYVSLWVDQSPYHVHFVLQPRYPDPAESGLKGWKLQVARLSQESPEPEQMAIAAQKVRDYLQALAYC</sequence>
<evidence type="ECO:0000313" key="1">
    <source>
        <dbReference type="EMBL" id="MBW4659518.1"/>
    </source>
</evidence>
<name>A0A951QB28_9CYAN</name>